<feature type="compositionally biased region" description="Basic and acidic residues" evidence="1">
    <location>
        <begin position="1"/>
        <end position="13"/>
    </location>
</feature>
<evidence type="ECO:0000256" key="1">
    <source>
        <dbReference type="SAM" id="MobiDB-lite"/>
    </source>
</evidence>
<keyword evidence="2" id="KW-1185">Reference proteome</keyword>
<gene>
    <name evidence="3" type="primary">LOC110977309</name>
</gene>
<evidence type="ECO:0000313" key="3">
    <source>
        <dbReference type="RefSeq" id="XP_022086988.1"/>
    </source>
</evidence>
<feature type="region of interest" description="Disordered" evidence="1">
    <location>
        <begin position="1"/>
        <end position="24"/>
    </location>
</feature>
<dbReference type="AlphaFoldDB" id="A0A8B7Y1E9"/>
<protein>
    <submittedName>
        <fullName evidence="3">Uncharacterized protein LOC110977309 isoform X2</fullName>
    </submittedName>
</protein>
<reference evidence="3" key="1">
    <citation type="submission" date="2025-08" db="UniProtKB">
        <authorList>
            <consortium name="RefSeq"/>
        </authorList>
    </citation>
    <scope>IDENTIFICATION</scope>
</reference>
<dbReference type="OrthoDB" id="6148679at2759"/>
<proteinExistence type="predicted"/>
<name>A0A8B7Y1E9_ACAPL</name>
<feature type="region of interest" description="Disordered" evidence="1">
    <location>
        <begin position="55"/>
        <end position="89"/>
    </location>
</feature>
<dbReference type="Proteomes" id="UP000694845">
    <property type="component" value="Unplaced"/>
</dbReference>
<organism evidence="2 3">
    <name type="scientific">Acanthaster planci</name>
    <name type="common">Crown-of-thorns starfish</name>
    <dbReference type="NCBI Taxonomy" id="133434"/>
    <lineage>
        <taxon>Eukaryota</taxon>
        <taxon>Metazoa</taxon>
        <taxon>Echinodermata</taxon>
        <taxon>Eleutherozoa</taxon>
        <taxon>Asterozoa</taxon>
        <taxon>Asteroidea</taxon>
        <taxon>Valvatacea</taxon>
        <taxon>Valvatida</taxon>
        <taxon>Acanthasteridae</taxon>
        <taxon>Acanthaster</taxon>
    </lineage>
</organism>
<feature type="compositionally biased region" description="Polar residues" evidence="1">
    <location>
        <begin position="80"/>
        <end position="89"/>
    </location>
</feature>
<evidence type="ECO:0000313" key="2">
    <source>
        <dbReference type="Proteomes" id="UP000694845"/>
    </source>
</evidence>
<sequence>MEKTGQKREPRDTELDEAGAAGAGEQYEGAVGAGLSVVTNENLVGGITSLLVSNVQREREDEEQGTSLMGGAVGGDRNDLPTSAGESQDYLSRESWRDGTILIPQSQLLPGSVLPLADGAEDLLRASFIKLMTKYEGTAVAPSLDENSYKDFKQCAEELQNNLFEGNLLESLSNLRGFRRLFSRSSDRVLCHAFRGNPLEVLQNIYFGGDGILPEDRMILDDPFHCMQKDESDDFFFDD</sequence>
<accession>A0A8B7Y1E9</accession>
<dbReference type="GeneID" id="110977309"/>
<dbReference type="RefSeq" id="XP_022086988.1">
    <property type="nucleotide sequence ID" value="XM_022231296.1"/>
</dbReference>